<protein>
    <recommendedName>
        <fullName evidence="6">Coiled-coil domain-containing protein 22 homolog</fullName>
    </recommendedName>
</protein>
<evidence type="ECO:0000313" key="4">
    <source>
        <dbReference type="EMBL" id="KAI5077566.1"/>
    </source>
</evidence>
<dbReference type="InterPro" id="IPR008530">
    <property type="entry name" value="CCDC22"/>
</dbReference>
<dbReference type="GO" id="GO:2000060">
    <property type="term" value="P:positive regulation of ubiquitin-dependent protein catabolic process"/>
    <property type="evidence" value="ECO:0007669"/>
    <property type="project" value="TreeGrafter"/>
</dbReference>
<name>A0A9D4V0L2_ADICA</name>
<dbReference type="Pfam" id="PF05667">
    <property type="entry name" value="CCDC22_CC"/>
    <property type="match status" value="1"/>
</dbReference>
<dbReference type="GO" id="GO:0097602">
    <property type="term" value="F:cullin family protein binding"/>
    <property type="evidence" value="ECO:0007669"/>
    <property type="project" value="TreeGrafter"/>
</dbReference>
<sequence>MEEAREVLLQALEQAGVTSPPGAELVQDLCQPAGLVAICLRALSLIEGASVPSISPFPASMSNRVRLCTEVASSIKHLGFIGDLRFHQFLYPVEEETHRLFRFLVDKVSTESDIANGHDIHTTLENNLTASSFKGRANVKDGDLNRLEEQLSILSSENVKLTDEVMGLNQHLKSVKVDLIQTKVSKTLRLSQQNLLDPKVEWESSKRILSESSALAENEELHLEDLEIVRHKIKETMVKLEQREEENEILARLMEKSVKRPSRSSYVSRITELIKNSKKQDADISRILGETWDLQREINANQGRLKRTYALVDELVFRDAKKDAASRQAYRLLTSIHENFASCYDTVFLLDKLHREIAEVQGNRKSSLLKIGMHAYVNKAPAKSIVR</sequence>
<proteinExistence type="inferred from homology"/>
<dbReference type="InterPro" id="IPR048348">
    <property type="entry name" value="CCDC22_CC"/>
</dbReference>
<evidence type="ECO:0000313" key="5">
    <source>
        <dbReference type="Proteomes" id="UP000886520"/>
    </source>
</evidence>
<dbReference type="PANTHER" id="PTHR15668:SF4">
    <property type="entry name" value="COILED-COIL DOMAIN-CONTAINING PROTEIN 22"/>
    <property type="match status" value="1"/>
</dbReference>
<dbReference type="Pfam" id="PF21674">
    <property type="entry name" value="CCDC22_N"/>
    <property type="match status" value="1"/>
</dbReference>
<evidence type="ECO:0000256" key="1">
    <source>
        <dbReference type="ARBA" id="ARBA00006438"/>
    </source>
</evidence>
<dbReference type="Proteomes" id="UP000886520">
    <property type="component" value="Chromosome 7"/>
</dbReference>
<dbReference type="EMBL" id="JABFUD020000007">
    <property type="protein sequence ID" value="KAI5077566.1"/>
    <property type="molecule type" value="Genomic_DNA"/>
</dbReference>
<evidence type="ECO:0000259" key="3">
    <source>
        <dbReference type="Pfam" id="PF21674"/>
    </source>
</evidence>
<dbReference type="AlphaFoldDB" id="A0A9D4V0L2"/>
<accession>A0A9D4V0L2</accession>
<dbReference type="PANTHER" id="PTHR15668">
    <property type="entry name" value="JM1 PROTEIN"/>
    <property type="match status" value="1"/>
</dbReference>
<comment type="caution">
    <text evidence="4">The sequence shown here is derived from an EMBL/GenBank/DDBJ whole genome shotgun (WGS) entry which is preliminary data.</text>
</comment>
<feature type="domain" description="CCDC22 N-terminal" evidence="3">
    <location>
        <begin position="1"/>
        <end position="108"/>
    </location>
</feature>
<dbReference type="InterPro" id="IPR048349">
    <property type="entry name" value="CCDC22_N"/>
</dbReference>
<organism evidence="4 5">
    <name type="scientific">Adiantum capillus-veneris</name>
    <name type="common">Maidenhair fern</name>
    <dbReference type="NCBI Taxonomy" id="13818"/>
    <lineage>
        <taxon>Eukaryota</taxon>
        <taxon>Viridiplantae</taxon>
        <taxon>Streptophyta</taxon>
        <taxon>Embryophyta</taxon>
        <taxon>Tracheophyta</taxon>
        <taxon>Polypodiopsida</taxon>
        <taxon>Polypodiidae</taxon>
        <taxon>Polypodiales</taxon>
        <taxon>Pteridineae</taxon>
        <taxon>Pteridaceae</taxon>
        <taxon>Vittarioideae</taxon>
        <taxon>Adiantum</taxon>
    </lineage>
</organism>
<feature type="domain" description="CCDC22 coiled-coil" evidence="2">
    <location>
        <begin position="218"/>
        <end position="359"/>
    </location>
</feature>
<keyword evidence="5" id="KW-1185">Reference proteome</keyword>
<reference evidence="4" key="1">
    <citation type="submission" date="2021-01" db="EMBL/GenBank/DDBJ databases">
        <title>Adiantum capillus-veneris genome.</title>
        <authorList>
            <person name="Fang Y."/>
            <person name="Liao Q."/>
        </authorList>
    </citation>
    <scope>NUCLEOTIDE SEQUENCE</scope>
    <source>
        <strain evidence="4">H3</strain>
        <tissue evidence="4">Leaf</tissue>
    </source>
</reference>
<evidence type="ECO:0000259" key="2">
    <source>
        <dbReference type="Pfam" id="PF05667"/>
    </source>
</evidence>
<comment type="similarity">
    <text evidence="1">Belongs to the CCDC22 family.</text>
</comment>
<evidence type="ECO:0008006" key="6">
    <source>
        <dbReference type="Google" id="ProtNLM"/>
    </source>
</evidence>
<gene>
    <name evidence="4" type="ORF">GOP47_0007390</name>
</gene>
<dbReference type="OrthoDB" id="10266736at2759"/>